<dbReference type="EMBL" id="UYRU01061074">
    <property type="protein sequence ID" value="VDN15001.1"/>
    <property type="molecule type" value="Genomic_DNA"/>
</dbReference>
<accession>A0A3P7MAR6</accession>
<name>A0A3P7MAR6_DIBLA</name>
<evidence type="ECO:0000313" key="2">
    <source>
        <dbReference type="Proteomes" id="UP000281553"/>
    </source>
</evidence>
<protein>
    <submittedName>
        <fullName evidence="1">Uncharacterized protein</fullName>
    </submittedName>
</protein>
<dbReference type="AlphaFoldDB" id="A0A3P7MAR6"/>
<sequence>MHHRVKFTRLVSRQVVHEDDCIETSANTVQIRHREQLSEGGGNAEKETEIKLMHFARVQTTTLVPKGSLNECQQLHREQSVLHFRSVLTICPLRTGELGTGKLLCKQASVQQAGRQFMWVCGARVRCLRHRFKTA</sequence>
<keyword evidence="2" id="KW-1185">Reference proteome</keyword>
<reference evidence="1 2" key="1">
    <citation type="submission" date="2018-11" db="EMBL/GenBank/DDBJ databases">
        <authorList>
            <consortium name="Pathogen Informatics"/>
        </authorList>
    </citation>
    <scope>NUCLEOTIDE SEQUENCE [LARGE SCALE GENOMIC DNA]</scope>
</reference>
<evidence type="ECO:0000313" key="1">
    <source>
        <dbReference type="EMBL" id="VDN15001.1"/>
    </source>
</evidence>
<gene>
    <name evidence="1" type="ORF">DILT_LOCUS10832</name>
</gene>
<proteinExistence type="predicted"/>
<organism evidence="1 2">
    <name type="scientific">Dibothriocephalus latus</name>
    <name type="common">Fish tapeworm</name>
    <name type="synonym">Diphyllobothrium latum</name>
    <dbReference type="NCBI Taxonomy" id="60516"/>
    <lineage>
        <taxon>Eukaryota</taxon>
        <taxon>Metazoa</taxon>
        <taxon>Spiralia</taxon>
        <taxon>Lophotrochozoa</taxon>
        <taxon>Platyhelminthes</taxon>
        <taxon>Cestoda</taxon>
        <taxon>Eucestoda</taxon>
        <taxon>Diphyllobothriidea</taxon>
        <taxon>Diphyllobothriidae</taxon>
        <taxon>Dibothriocephalus</taxon>
    </lineage>
</organism>
<dbReference type="Proteomes" id="UP000281553">
    <property type="component" value="Unassembled WGS sequence"/>
</dbReference>